<dbReference type="PROSITE" id="PS51318">
    <property type="entry name" value="TAT"/>
    <property type="match status" value="1"/>
</dbReference>
<dbReference type="AlphaFoldDB" id="A0A6F8YD99"/>
<reference evidence="1 2" key="1">
    <citation type="submission" date="2020-03" db="EMBL/GenBank/DDBJ databases">
        <title>Whole genome shotgun sequence of Phytohabitans suffuscus NBRC 105367.</title>
        <authorList>
            <person name="Komaki H."/>
            <person name="Tamura T."/>
        </authorList>
    </citation>
    <scope>NUCLEOTIDE SEQUENCE [LARGE SCALE GENOMIC DNA]</scope>
    <source>
        <strain evidence="1 2">NBRC 105367</strain>
    </source>
</reference>
<dbReference type="EMBL" id="AP022871">
    <property type="protein sequence ID" value="BCB84095.1"/>
    <property type="molecule type" value="Genomic_DNA"/>
</dbReference>
<sequence length="401" mass="41773">MGHHELSRRAFLTGAAATVTAVATSQVLPGRAAYAASAKGTLVHVFLHGGLDGLGVVAPTDEPVLDDVRPNLLMTKRTALALDRSFRLNSAFAPLERQLKDGQLGFIPGVSDPRLSRSHFQAVDMCDLGGLPRETGGRGWLDRLVDQLGPGTAFRGVGVGTTLPRSLVGTNGALTLSTVDGMALNGEARFSDPALAAIGALYKDINHPVQDTVAATLGAVRAVQGMTYAPADGVEYDGIGVAFRQVAQLIKGGGNVRVAAIAMGGWDTHEDQGTGDGGYLHARLGDLARGMAAFFADLGPAAADVTVLVSSEFGRRVAESGTGSDHGHGGVVMLLSGRRLASSLLGRWDGLGTLDSGDVPEFNNLFDVYGSVAQAQFGLTDAQVAKIFPQRRYAPMKLFNA</sequence>
<dbReference type="InterPro" id="IPR010869">
    <property type="entry name" value="DUF1501"/>
</dbReference>
<dbReference type="InterPro" id="IPR006311">
    <property type="entry name" value="TAT_signal"/>
</dbReference>
<dbReference type="Proteomes" id="UP000503011">
    <property type="component" value="Chromosome"/>
</dbReference>
<dbReference type="PANTHER" id="PTHR43737:SF1">
    <property type="entry name" value="DUF1501 DOMAIN-CONTAINING PROTEIN"/>
    <property type="match status" value="1"/>
</dbReference>
<keyword evidence="2" id="KW-1185">Reference proteome</keyword>
<name>A0A6F8YD99_9ACTN</name>
<protein>
    <recommendedName>
        <fullName evidence="3">DUF1501 domain-containing protein</fullName>
    </recommendedName>
</protein>
<reference evidence="1 2" key="2">
    <citation type="submission" date="2020-03" db="EMBL/GenBank/DDBJ databases">
        <authorList>
            <person name="Ichikawa N."/>
            <person name="Kimura A."/>
            <person name="Kitahashi Y."/>
            <person name="Uohara A."/>
        </authorList>
    </citation>
    <scope>NUCLEOTIDE SEQUENCE [LARGE SCALE GENOMIC DNA]</scope>
    <source>
        <strain evidence="1 2">NBRC 105367</strain>
    </source>
</reference>
<dbReference type="PANTHER" id="PTHR43737">
    <property type="entry name" value="BLL7424 PROTEIN"/>
    <property type="match status" value="1"/>
</dbReference>
<gene>
    <name evidence="1" type="ORF">Psuf_014080</name>
</gene>
<accession>A0A6F8YD99</accession>
<evidence type="ECO:0000313" key="2">
    <source>
        <dbReference type="Proteomes" id="UP000503011"/>
    </source>
</evidence>
<evidence type="ECO:0008006" key="3">
    <source>
        <dbReference type="Google" id="ProtNLM"/>
    </source>
</evidence>
<proteinExistence type="predicted"/>
<evidence type="ECO:0000313" key="1">
    <source>
        <dbReference type="EMBL" id="BCB84095.1"/>
    </source>
</evidence>
<organism evidence="1 2">
    <name type="scientific">Phytohabitans suffuscus</name>
    <dbReference type="NCBI Taxonomy" id="624315"/>
    <lineage>
        <taxon>Bacteria</taxon>
        <taxon>Bacillati</taxon>
        <taxon>Actinomycetota</taxon>
        <taxon>Actinomycetes</taxon>
        <taxon>Micromonosporales</taxon>
        <taxon>Micromonosporaceae</taxon>
    </lineage>
</organism>
<dbReference type="Pfam" id="PF07394">
    <property type="entry name" value="DUF1501"/>
    <property type="match status" value="1"/>
</dbReference>
<dbReference type="RefSeq" id="WP_173155121.1">
    <property type="nucleotide sequence ID" value="NZ_AP022871.1"/>
</dbReference>
<dbReference type="KEGG" id="psuu:Psuf_014080"/>